<dbReference type="AlphaFoldDB" id="A0A4R1EZ68"/>
<feature type="transmembrane region" description="Helical" evidence="1">
    <location>
        <begin position="59"/>
        <end position="79"/>
    </location>
</feature>
<gene>
    <name evidence="2" type="ORF">EV695_1281</name>
</gene>
<evidence type="ECO:0000313" key="2">
    <source>
        <dbReference type="EMBL" id="TCJ86783.1"/>
    </source>
</evidence>
<keyword evidence="1" id="KW-0812">Transmembrane</keyword>
<accession>A0A4R1EZ68</accession>
<comment type="caution">
    <text evidence="2">The sequence shown here is derived from an EMBL/GenBank/DDBJ whole genome shotgun (WGS) entry which is preliminary data.</text>
</comment>
<feature type="transmembrane region" description="Helical" evidence="1">
    <location>
        <begin position="21"/>
        <end position="39"/>
    </location>
</feature>
<keyword evidence="3" id="KW-1185">Reference proteome</keyword>
<feature type="transmembrane region" description="Helical" evidence="1">
    <location>
        <begin position="176"/>
        <end position="194"/>
    </location>
</feature>
<dbReference type="EMBL" id="SMFQ01000003">
    <property type="protein sequence ID" value="TCJ86783.1"/>
    <property type="molecule type" value="Genomic_DNA"/>
</dbReference>
<feature type="transmembrane region" description="Helical" evidence="1">
    <location>
        <begin position="91"/>
        <end position="109"/>
    </location>
</feature>
<proteinExistence type="predicted"/>
<evidence type="ECO:0000256" key="1">
    <source>
        <dbReference type="SAM" id="Phobius"/>
    </source>
</evidence>
<feature type="transmembrane region" description="Helical" evidence="1">
    <location>
        <begin position="302"/>
        <end position="321"/>
    </location>
</feature>
<feature type="transmembrane region" description="Helical" evidence="1">
    <location>
        <begin position="261"/>
        <end position="282"/>
    </location>
</feature>
<keyword evidence="1" id="KW-0472">Membrane</keyword>
<dbReference type="OrthoDB" id="6811319at2"/>
<organism evidence="2 3">
    <name type="scientific">Cocleimonas flava</name>
    <dbReference type="NCBI Taxonomy" id="634765"/>
    <lineage>
        <taxon>Bacteria</taxon>
        <taxon>Pseudomonadati</taxon>
        <taxon>Pseudomonadota</taxon>
        <taxon>Gammaproteobacteria</taxon>
        <taxon>Thiotrichales</taxon>
        <taxon>Thiotrichaceae</taxon>
        <taxon>Cocleimonas</taxon>
    </lineage>
</organism>
<reference evidence="2 3" key="1">
    <citation type="submission" date="2019-03" db="EMBL/GenBank/DDBJ databases">
        <title>Genomic Encyclopedia of Type Strains, Phase IV (KMG-IV): sequencing the most valuable type-strain genomes for metagenomic binning, comparative biology and taxonomic classification.</title>
        <authorList>
            <person name="Goeker M."/>
        </authorList>
    </citation>
    <scope>NUCLEOTIDE SEQUENCE [LARGE SCALE GENOMIC DNA]</scope>
    <source>
        <strain evidence="2 3">DSM 24830</strain>
    </source>
</reference>
<keyword evidence="1" id="KW-1133">Transmembrane helix</keyword>
<protein>
    <submittedName>
        <fullName evidence="2">Uncharacterized protein</fullName>
    </submittedName>
</protein>
<dbReference type="RefSeq" id="WP_131905117.1">
    <property type="nucleotide sequence ID" value="NZ_BAAAFU010000004.1"/>
</dbReference>
<name>A0A4R1EZ68_9GAMM</name>
<sequence length="341" mass="38658">MNKNTISPYTLDSLKYELTSESALAVYVVLPICLLIIIYDYLLGNGVVISSLPENPSSLALYNMLFGLPHIIAGHSLVLNKEHRGAHRKNILLGSFLVIMTIVTASYLLPLYVNLTAFIIITLVHVLRQQFGLVKVFSSVGGVLVDLWTWLAIGVVGTLAFVFAAKAQLDPDIIKISYILVYLLNICFVVLGFFLYRKVVSTKGKYFFLVNLLSVPLATFFYFSGYTFFAILTIRVIHDTTAFMIYLVHDKNKNWSKLSKLNAGFISFFTVVLFSIALAFILENYLIDVIVFFTKSHLSYAIMSTITLSVIVYIEMMHYYLESKIWKNSSSCRKYVRFNVQ</sequence>
<feature type="transmembrane region" description="Helical" evidence="1">
    <location>
        <begin position="143"/>
        <end position="164"/>
    </location>
</feature>
<evidence type="ECO:0000313" key="3">
    <source>
        <dbReference type="Proteomes" id="UP000294887"/>
    </source>
</evidence>
<dbReference type="Proteomes" id="UP000294887">
    <property type="component" value="Unassembled WGS sequence"/>
</dbReference>